<evidence type="ECO:0000313" key="2">
    <source>
        <dbReference type="EMBL" id="KAG0501812.1"/>
    </source>
</evidence>
<gene>
    <name evidence="2" type="ORF">HPP92_001884</name>
</gene>
<reference evidence="2 3" key="1">
    <citation type="journal article" date="2020" name="Nat. Food">
        <title>A phased Vanilla planifolia genome enables genetic improvement of flavour and production.</title>
        <authorList>
            <person name="Hasing T."/>
            <person name="Tang H."/>
            <person name="Brym M."/>
            <person name="Khazi F."/>
            <person name="Huang T."/>
            <person name="Chambers A.H."/>
        </authorList>
    </citation>
    <scope>NUCLEOTIDE SEQUENCE [LARGE SCALE GENOMIC DNA]</scope>
    <source>
        <tissue evidence="2">Leaf</tissue>
    </source>
</reference>
<organism evidence="2 3">
    <name type="scientific">Vanilla planifolia</name>
    <name type="common">Vanilla</name>
    <dbReference type="NCBI Taxonomy" id="51239"/>
    <lineage>
        <taxon>Eukaryota</taxon>
        <taxon>Viridiplantae</taxon>
        <taxon>Streptophyta</taxon>
        <taxon>Embryophyta</taxon>
        <taxon>Tracheophyta</taxon>
        <taxon>Spermatophyta</taxon>
        <taxon>Magnoliopsida</taxon>
        <taxon>Liliopsida</taxon>
        <taxon>Asparagales</taxon>
        <taxon>Orchidaceae</taxon>
        <taxon>Vanilloideae</taxon>
        <taxon>Vanilleae</taxon>
        <taxon>Vanilla</taxon>
    </lineage>
</organism>
<evidence type="ECO:0000256" key="1">
    <source>
        <dbReference type="SAM" id="MobiDB-lite"/>
    </source>
</evidence>
<dbReference type="AlphaFoldDB" id="A0A835SDP5"/>
<proteinExistence type="predicted"/>
<comment type="caution">
    <text evidence="2">The sequence shown here is derived from an EMBL/GenBank/DDBJ whole genome shotgun (WGS) entry which is preliminary data.</text>
</comment>
<accession>A0A835SDP5</accession>
<feature type="compositionally biased region" description="Basic and acidic residues" evidence="1">
    <location>
        <begin position="199"/>
        <end position="213"/>
    </location>
</feature>
<name>A0A835SDP5_VANPL</name>
<dbReference type="Proteomes" id="UP000639772">
    <property type="component" value="Chromosome 1"/>
</dbReference>
<evidence type="ECO:0000313" key="3">
    <source>
        <dbReference type="Proteomes" id="UP000639772"/>
    </source>
</evidence>
<protein>
    <submittedName>
        <fullName evidence="2">Uncharacterized protein</fullName>
    </submittedName>
</protein>
<dbReference type="EMBL" id="JADCNM010000001">
    <property type="protein sequence ID" value="KAG0501812.1"/>
    <property type="molecule type" value="Genomic_DNA"/>
</dbReference>
<feature type="region of interest" description="Disordered" evidence="1">
    <location>
        <begin position="163"/>
        <end position="216"/>
    </location>
</feature>
<sequence>MLANSSSPYSSSSSGVRPHLRLSVQLIHRAALSPTILPNHRPPLCPHAQHCPQPPLGRIPLPPSTPPSPPPCRTLHAILHRHATGVRPRRDGHWQRSHVVSLHPCADCFGRDVHCLPPDRLIHLRDPPPAIRSPANCSNPTRAAGRKIVPTNTATVTVLSPLASSPLRPLPSTPPRGSRCPSHTWRSDAATTTAGVSMRDVRPGRPRRAEHPRLPIGPLAGGRFSYCSLHSGQHID</sequence>